<dbReference type="KEGG" id="mcha:111015522"/>
<dbReference type="SMART" id="SM00336">
    <property type="entry name" value="BBOX"/>
    <property type="match status" value="2"/>
</dbReference>
<evidence type="ECO:0000313" key="12">
    <source>
        <dbReference type="RefSeq" id="XP_022146272.1"/>
    </source>
</evidence>
<dbReference type="CDD" id="cd19821">
    <property type="entry name" value="Bbox1_BBX-like"/>
    <property type="match status" value="2"/>
</dbReference>
<keyword evidence="4 9" id="KW-0863">Zinc-finger</keyword>
<keyword evidence="2" id="KW-0479">Metal-binding</keyword>
<dbReference type="PANTHER" id="PTHR31832">
    <property type="entry name" value="B-BOX ZINC FINGER PROTEIN 22"/>
    <property type="match status" value="1"/>
</dbReference>
<evidence type="ECO:0000256" key="4">
    <source>
        <dbReference type="ARBA" id="ARBA00022771"/>
    </source>
</evidence>
<organism evidence="11 12">
    <name type="scientific">Momordica charantia</name>
    <name type="common">Bitter gourd</name>
    <name type="synonym">Balsam pear</name>
    <dbReference type="NCBI Taxonomy" id="3673"/>
    <lineage>
        <taxon>Eukaryota</taxon>
        <taxon>Viridiplantae</taxon>
        <taxon>Streptophyta</taxon>
        <taxon>Embryophyta</taxon>
        <taxon>Tracheophyta</taxon>
        <taxon>Spermatophyta</taxon>
        <taxon>Magnoliopsida</taxon>
        <taxon>eudicotyledons</taxon>
        <taxon>Gunneridae</taxon>
        <taxon>Pentapetalae</taxon>
        <taxon>rosids</taxon>
        <taxon>fabids</taxon>
        <taxon>Cucurbitales</taxon>
        <taxon>Cucurbitaceae</taxon>
        <taxon>Momordiceae</taxon>
        <taxon>Momordica</taxon>
    </lineage>
</organism>
<evidence type="ECO:0000256" key="7">
    <source>
        <dbReference type="ARBA" id="ARBA00023163"/>
    </source>
</evidence>
<accession>A0A6J1CZ53</accession>
<evidence type="ECO:0000256" key="1">
    <source>
        <dbReference type="ARBA" id="ARBA00004123"/>
    </source>
</evidence>
<sequence>MKIRCDVCDIEEASVFCPSDEAALCAACDRQVHRANKLAGKHSRFSLIPFADAAELPPPCDICQLRRAVLFCKEDRAILCSECDIPIHEANEHTRNHGRFLLTGVKILPATASSTGAGRVEGAAIDAEKIGFSRASRKRAKIGSNGLLRDPLMEEFQPSIGNLEFEESGISDGVSFSKSSISEYLESLPGWCVEEFLDS</sequence>
<keyword evidence="3" id="KW-0677">Repeat</keyword>
<evidence type="ECO:0000256" key="3">
    <source>
        <dbReference type="ARBA" id="ARBA00022737"/>
    </source>
</evidence>
<dbReference type="GO" id="GO:0006355">
    <property type="term" value="P:regulation of DNA-templated transcription"/>
    <property type="evidence" value="ECO:0007669"/>
    <property type="project" value="TreeGrafter"/>
</dbReference>
<feature type="domain" description="B box-type" evidence="10">
    <location>
        <begin position="60"/>
        <end position="102"/>
    </location>
</feature>
<evidence type="ECO:0000256" key="2">
    <source>
        <dbReference type="ARBA" id="ARBA00022723"/>
    </source>
</evidence>
<dbReference type="GeneID" id="111015522"/>
<keyword evidence="7" id="KW-0804">Transcription</keyword>
<keyword evidence="5" id="KW-0862">Zinc</keyword>
<protein>
    <submittedName>
        <fullName evidence="12">B-box zinc finger protein 20-like</fullName>
    </submittedName>
</protein>
<dbReference type="Pfam" id="PF00643">
    <property type="entry name" value="zf-B_box"/>
    <property type="match status" value="2"/>
</dbReference>
<dbReference type="InterPro" id="IPR049808">
    <property type="entry name" value="CONSTANS-like_Bbox1"/>
</dbReference>
<dbReference type="Proteomes" id="UP000504603">
    <property type="component" value="Unplaced"/>
</dbReference>
<dbReference type="GO" id="GO:0009640">
    <property type="term" value="P:photomorphogenesis"/>
    <property type="evidence" value="ECO:0007669"/>
    <property type="project" value="TreeGrafter"/>
</dbReference>
<feature type="domain" description="B box-type" evidence="10">
    <location>
        <begin position="1"/>
        <end position="47"/>
    </location>
</feature>
<evidence type="ECO:0000256" key="6">
    <source>
        <dbReference type="ARBA" id="ARBA00023015"/>
    </source>
</evidence>
<keyword evidence="6" id="KW-0805">Transcription regulation</keyword>
<reference evidence="12" key="1">
    <citation type="submission" date="2025-08" db="UniProtKB">
        <authorList>
            <consortium name="RefSeq"/>
        </authorList>
    </citation>
    <scope>IDENTIFICATION</scope>
    <source>
        <strain evidence="12">OHB3-1</strain>
    </source>
</reference>
<keyword evidence="11" id="KW-1185">Reference proteome</keyword>
<dbReference type="PROSITE" id="PS50119">
    <property type="entry name" value="ZF_BBOX"/>
    <property type="match status" value="2"/>
</dbReference>
<dbReference type="PANTHER" id="PTHR31832:SF52">
    <property type="entry name" value="B-BOX ZINC FINGER PROTEIN 21"/>
    <property type="match status" value="1"/>
</dbReference>
<dbReference type="Gene3D" id="3.30.160.60">
    <property type="entry name" value="Classic Zinc Finger"/>
    <property type="match status" value="1"/>
</dbReference>
<evidence type="ECO:0000256" key="5">
    <source>
        <dbReference type="ARBA" id="ARBA00022833"/>
    </source>
</evidence>
<evidence type="ECO:0000256" key="8">
    <source>
        <dbReference type="ARBA" id="ARBA00023242"/>
    </source>
</evidence>
<keyword evidence="8" id="KW-0539">Nucleus</keyword>
<evidence type="ECO:0000259" key="10">
    <source>
        <dbReference type="PROSITE" id="PS50119"/>
    </source>
</evidence>
<comment type="subcellular location">
    <subcellularLocation>
        <location evidence="1">Nucleus</location>
    </subcellularLocation>
</comment>
<gene>
    <name evidence="12" type="primary">LOC111015522</name>
</gene>
<evidence type="ECO:0000256" key="9">
    <source>
        <dbReference type="PROSITE-ProRule" id="PRU00024"/>
    </source>
</evidence>
<dbReference type="OrthoDB" id="153872at2759"/>
<dbReference type="AlphaFoldDB" id="A0A6J1CZ53"/>
<dbReference type="InterPro" id="IPR000315">
    <property type="entry name" value="Znf_B-box"/>
</dbReference>
<name>A0A6J1CZ53_MOMCH</name>
<evidence type="ECO:0000313" key="11">
    <source>
        <dbReference type="Proteomes" id="UP000504603"/>
    </source>
</evidence>
<dbReference type="GO" id="GO:0005634">
    <property type="term" value="C:nucleus"/>
    <property type="evidence" value="ECO:0007669"/>
    <property type="project" value="UniProtKB-SubCell"/>
</dbReference>
<proteinExistence type="predicted"/>
<dbReference type="RefSeq" id="XP_022146272.1">
    <property type="nucleotide sequence ID" value="XM_022290580.1"/>
</dbReference>
<dbReference type="GO" id="GO:0008270">
    <property type="term" value="F:zinc ion binding"/>
    <property type="evidence" value="ECO:0007669"/>
    <property type="project" value="UniProtKB-KW"/>
</dbReference>
<dbReference type="InterPro" id="IPR051979">
    <property type="entry name" value="B-box_zinc_finger"/>
</dbReference>